<proteinExistence type="predicted"/>
<dbReference type="OrthoDB" id="2131339at2759"/>
<dbReference type="InterPro" id="IPR021331">
    <property type="entry name" value="Hva1_TUDOR"/>
</dbReference>
<evidence type="ECO:0000313" key="4">
    <source>
        <dbReference type="Proteomes" id="UP000054538"/>
    </source>
</evidence>
<keyword evidence="4" id="KW-1185">Reference proteome</keyword>
<evidence type="ECO:0000313" key="3">
    <source>
        <dbReference type="EMBL" id="KIK97827.1"/>
    </source>
</evidence>
<evidence type="ECO:0000259" key="2">
    <source>
        <dbReference type="Pfam" id="PF11160"/>
    </source>
</evidence>
<accession>A0A0D0DHR0</accession>
<dbReference type="Pfam" id="PF11160">
    <property type="entry name" value="Hva1_TUDOR"/>
    <property type="match status" value="1"/>
</dbReference>
<reference evidence="3 4" key="1">
    <citation type="submission" date="2014-04" db="EMBL/GenBank/DDBJ databases">
        <authorList>
            <consortium name="DOE Joint Genome Institute"/>
            <person name="Kuo A."/>
            <person name="Kohler A."/>
            <person name="Jargeat P."/>
            <person name="Nagy L.G."/>
            <person name="Floudas D."/>
            <person name="Copeland A."/>
            <person name="Barry K.W."/>
            <person name="Cichocki N."/>
            <person name="Veneault-Fourrey C."/>
            <person name="LaButti K."/>
            <person name="Lindquist E.A."/>
            <person name="Lipzen A."/>
            <person name="Lundell T."/>
            <person name="Morin E."/>
            <person name="Murat C."/>
            <person name="Sun H."/>
            <person name="Tunlid A."/>
            <person name="Henrissat B."/>
            <person name="Grigoriev I.V."/>
            <person name="Hibbett D.S."/>
            <person name="Martin F."/>
            <person name="Nordberg H.P."/>
            <person name="Cantor M.N."/>
            <person name="Hua S.X."/>
        </authorList>
    </citation>
    <scope>NUCLEOTIDE SEQUENCE [LARGE SCALE GENOMIC DNA]</scope>
    <source>
        <strain evidence="3 4">Ve08.2h10</strain>
    </source>
</reference>
<name>A0A0D0DHR0_9AGAM</name>
<dbReference type="EMBL" id="KN824919">
    <property type="protein sequence ID" value="KIK97827.1"/>
    <property type="molecule type" value="Genomic_DNA"/>
</dbReference>
<evidence type="ECO:0000256" key="1">
    <source>
        <dbReference type="SAM" id="MobiDB-lite"/>
    </source>
</evidence>
<feature type="compositionally biased region" description="Polar residues" evidence="1">
    <location>
        <begin position="25"/>
        <end position="34"/>
    </location>
</feature>
<feature type="domain" description="Hypervirulence associated protein TUDOR" evidence="2">
    <location>
        <begin position="1"/>
        <end position="60"/>
    </location>
</feature>
<dbReference type="AlphaFoldDB" id="A0A0D0DHR0"/>
<feature type="region of interest" description="Disordered" evidence="1">
    <location>
        <begin position="1"/>
        <end position="44"/>
    </location>
</feature>
<feature type="non-terminal residue" evidence="3">
    <location>
        <position position="66"/>
    </location>
</feature>
<sequence>SWNWGRGRPSGEVAEVVEEGKAEVTSSKGNTVTRNARDGDPAVKITRNRGNDVVKLAHELNEVKET</sequence>
<reference evidence="4" key="2">
    <citation type="submission" date="2015-01" db="EMBL/GenBank/DDBJ databases">
        <title>Evolutionary Origins and Diversification of the Mycorrhizal Mutualists.</title>
        <authorList>
            <consortium name="DOE Joint Genome Institute"/>
            <consortium name="Mycorrhizal Genomics Consortium"/>
            <person name="Kohler A."/>
            <person name="Kuo A."/>
            <person name="Nagy L.G."/>
            <person name="Floudas D."/>
            <person name="Copeland A."/>
            <person name="Barry K.W."/>
            <person name="Cichocki N."/>
            <person name="Veneault-Fourrey C."/>
            <person name="LaButti K."/>
            <person name="Lindquist E.A."/>
            <person name="Lipzen A."/>
            <person name="Lundell T."/>
            <person name="Morin E."/>
            <person name="Murat C."/>
            <person name="Riley R."/>
            <person name="Ohm R."/>
            <person name="Sun H."/>
            <person name="Tunlid A."/>
            <person name="Henrissat B."/>
            <person name="Grigoriev I.V."/>
            <person name="Hibbett D.S."/>
            <person name="Martin F."/>
        </authorList>
    </citation>
    <scope>NUCLEOTIDE SEQUENCE [LARGE SCALE GENOMIC DNA]</scope>
    <source>
        <strain evidence="4">Ve08.2h10</strain>
    </source>
</reference>
<protein>
    <recommendedName>
        <fullName evidence="2">Hypervirulence associated protein TUDOR domain-containing protein</fullName>
    </recommendedName>
</protein>
<dbReference type="STRING" id="930991.A0A0D0DHR0"/>
<feature type="non-terminal residue" evidence="3">
    <location>
        <position position="1"/>
    </location>
</feature>
<dbReference type="HOGENOM" id="CLU_180079_2_0_1"/>
<dbReference type="Proteomes" id="UP000054538">
    <property type="component" value="Unassembled WGS sequence"/>
</dbReference>
<organism evidence="3 4">
    <name type="scientific">Paxillus rubicundulus Ve08.2h10</name>
    <dbReference type="NCBI Taxonomy" id="930991"/>
    <lineage>
        <taxon>Eukaryota</taxon>
        <taxon>Fungi</taxon>
        <taxon>Dikarya</taxon>
        <taxon>Basidiomycota</taxon>
        <taxon>Agaricomycotina</taxon>
        <taxon>Agaricomycetes</taxon>
        <taxon>Agaricomycetidae</taxon>
        <taxon>Boletales</taxon>
        <taxon>Paxilineae</taxon>
        <taxon>Paxillaceae</taxon>
        <taxon>Paxillus</taxon>
    </lineage>
</organism>
<gene>
    <name evidence="3" type="ORF">PAXRUDRAFT_135524</name>
</gene>
<dbReference type="InParanoid" id="A0A0D0DHR0"/>